<reference evidence="1" key="1">
    <citation type="journal article" date="2014" name="Front. Microbiol.">
        <title>High frequency of phylogenetically diverse reductive dehalogenase-homologous genes in deep subseafloor sedimentary metagenomes.</title>
        <authorList>
            <person name="Kawai M."/>
            <person name="Futagami T."/>
            <person name="Toyoda A."/>
            <person name="Takaki Y."/>
            <person name="Nishi S."/>
            <person name="Hori S."/>
            <person name="Arai W."/>
            <person name="Tsubouchi T."/>
            <person name="Morono Y."/>
            <person name="Uchiyama I."/>
            <person name="Ito T."/>
            <person name="Fujiyama A."/>
            <person name="Inagaki F."/>
            <person name="Takami H."/>
        </authorList>
    </citation>
    <scope>NUCLEOTIDE SEQUENCE</scope>
    <source>
        <strain evidence="1">Expedition CK06-06</strain>
    </source>
</reference>
<proteinExistence type="predicted"/>
<name>X1R3B7_9ZZZZ</name>
<dbReference type="EMBL" id="BARV01036063">
    <property type="protein sequence ID" value="GAI50084.1"/>
    <property type="molecule type" value="Genomic_DNA"/>
</dbReference>
<gene>
    <name evidence="1" type="ORF">S06H3_56107</name>
</gene>
<dbReference type="InterPro" id="IPR027417">
    <property type="entry name" value="P-loop_NTPase"/>
</dbReference>
<protein>
    <recommendedName>
        <fullName evidence="2">Type II secretion system protein GspE</fullName>
    </recommendedName>
</protein>
<organism evidence="1">
    <name type="scientific">marine sediment metagenome</name>
    <dbReference type="NCBI Taxonomy" id="412755"/>
    <lineage>
        <taxon>unclassified sequences</taxon>
        <taxon>metagenomes</taxon>
        <taxon>ecological metagenomes</taxon>
    </lineage>
</organism>
<evidence type="ECO:0000313" key="1">
    <source>
        <dbReference type="EMBL" id="GAI50084.1"/>
    </source>
</evidence>
<evidence type="ECO:0008006" key="2">
    <source>
        <dbReference type="Google" id="ProtNLM"/>
    </source>
</evidence>
<accession>X1R3B7</accession>
<feature type="non-terminal residue" evidence="1">
    <location>
        <position position="1"/>
    </location>
</feature>
<sequence length="39" mass="4301">AEIRETAIKAGMVTMRQDGLLKLIQGITTMDEIERVLGV</sequence>
<dbReference type="AlphaFoldDB" id="X1R3B7"/>
<comment type="caution">
    <text evidence="1">The sequence shown here is derived from an EMBL/GenBank/DDBJ whole genome shotgun (WGS) entry which is preliminary data.</text>
</comment>
<dbReference type="Gene3D" id="3.40.50.300">
    <property type="entry name" value="P-loop containing nucleotide triphosphate hydrolases"/>
    <property type="match status" value="1"/>
</dbReference>